<evidence type="ECO:0000313" key="2">
    <source>
        <dbReference type="EnsemblPlants" id="ONIVA09G19540.1"/>
    </source>
</evidence>
<keyword evidence="3" id="KW-1185">Reference proteome</keyword>
<feature type="region of interest" description="Disordered" evidence="1">
    <location>
        <begin position="67"/>
        <end position="116"/>
    </location>
</feature>
<reference evidence="2" key="2">
    <citation type="submission" date="2018-04" db="EMBL/GenBank/DDBJ databases">
        <title>OnivRS2 (Oryza nivara Reference Sequence Version 2).</title>
        <authorList>
            <person name="Zhang J."/>
            <person name="Kudrna D."/>
            <person name="Lee S."/>
            <person name="Talag J."/>
            <person name="Rajasekar S."/>
            <person name="Welchert J."/>
            <person name="Hsing Y.-I."/>
            <person name="Wing R.A."/>
        </authorList>
    </citation>
    <scope>NUCLEOTIDE SEQUENCE [LARGE SCALE GENOMIC DNA]</scope>
    <source>
        <strain evidence="2">SL10</strain>
    </source>
</reference>
<organism evidence="2">
    <name type="scientific">Oryza nivara</name>
    <name type="common">Indian wild rice</name>
    <name type="synonym">Oryza sativa f. spontanea</name>
    <dbReference type="NCBI Taxonomy" id="4536"/>
    <lineage>
        <taxon>Eukaryota</taxon>
        <taxon>Viridiplantae</taxon>
        <taxon>Streptophyta</taxon>
        <taxon>Embryophyta</taxon>
        <taxon>Tracheophyta</taxon>
        <taxon>Spermatophyta</taxon>
        <taxon>Magnoliopsida</taxon>
        <taxon>Liliopsida</taxon>
        <taxon>Poales</taxon>
        <taxon>Poaceae</taxon>
        <taxon>BOP clade</taxon>
        <taxon>Oryzoideae</taxon>
        <taxon>Oryzeae</taxon>
        <taxon>Oryzinae</taxon>
        <taxon>Oryza</taxon>
    </lineage>
</organism>
<accession>A0A0E0IN54</accession>
<dbReference type="Proteomes" id="UP000006591">
    <property type="component" value="Chromosome 9"/>
</dbReference>
<sequence>MDSEPELKAPPPPPLLALPQLQADADTVAPRRLHVVGGGGAHAVLVPTPESVPFLVALTPEEIEEDIYAPSSPSLPSAPPSSSPSRRRPLPPVSATVLPPVARLPSARRLGEWSGG</sequence>
<dbReference type="STRING" id="4536.A0A0E0IN54"/>
<protein>
    <submittedName>
        <fullName evidence="2">Uncharacterized protein</fullName>
    </submittedName>
</protein>
<reference evidence="2" key="1">
    <citation type="submission" date="2015-04" db="UniProtKB">
        <authorList>
            <consortium name="EnsemblPlants"/>
        </authorList>
    </citation>
    <scope>IDENTIFICATION</scope>
    <source>
        <strain evidence="2">SL10</strain>
    </source>
</reference>
<dbReference type="AlphaFoldDB" id="A0A0E0IN54"/>
<evidence type="ECO:0000313" key="3">
    <source>
        <dbReference type="Proteomes" id="UP000006591"/>
    </source>
</evidence>
<proteinExistence type="predicted"/>
<dbReference type="Gramene" id="ONIVA09G19540.1">
    <property type="protein sequence ID" value="ONIVA09G19540.1"/>
    <property type="gene ID" value="ONIVA09G19540"/>
</dbReference>
<evidence type="ECO:0000256" key="1">
    <source>
        <dbReference type="SAM" id="MobiDB-lite"/>
    </source>
</evidence>
<dbReference type="EnsemblPlants" id="ONIVA09G19540.1">
    <property type="protein sequence ID" value="ONIVA09G19540.1"/>
    <property type="gene ID" value="ONIVA09G19540"/>
</dbReference>
<dbReference type="HOGENOM" id="CLU_2100869_0_0_1"/>
<name>A0A0E0IN54_ORYNI</name>